<keyword evidence="1" id="KW-0808">Transferase</keyword>
<evidence type="ECO:0000313" key="1">
    <source>
        <dbReference type="EMBL" id="QLH63277.1"/>
    </source>
</evidence>
<protein>
    <submittedName>
        <fullName evidence="1">ThiF family adenylyltransferase</fullName>
    </submittedName>
</protein>
<dbReference type="SUPFAM" id="SSF69572">
    <property type="entry name" value="Activating enzymes of the ubiquitin-like proteins"/>
    <property type="match status" value="1"/>
</dbReference>
<accession>A0A068Z1N7</accession>
<gene>
    <name evidence="1" type="ORF">SYMBAF_10530</name>
</gene>
<name>A0A068Z1N7_9GAMM</name>
<dbReference type="InterPro" id="IPR000594">
    <property type="entry name" value="ThiF_NAD_FAD-bd"/>
</dbReference>
<dbReference type="AlphaFoldDB" id="A0A068Z1N7"/>
<dbReference type="InterPro" id="IPR045886">
    <property type="entry name" value="ThiF/MoeB/HesA"/>
</dbReference>
<dbReference type="GO" id="GO:0005737">
    <property type="term" value="C:cytoplasm"/>
    <property type="evidence" value="ECO:0007669"/>
    <property type="project" value="TreeGrafter"/>
</dbReference>
<dbReference type="Gene3D" id="3.90.930.70">
    <property type="match status" value="1"/>
</dbReference>
<dbReference type="PANTHER" id="PTHR10953:SF102">
    <property type="entry name" value="ADENYLYLTRANSFERASE AND SULFURTRANSFERASE MOCS3"/>
    <property type="match status" value="1"/>
</dbReference>
<dbReference type="Pfam" id="PF00899">
    <property type="entry name" value="ThiF"/>
    <property type="match status" value="1"/>
</dbReference>
<organism evidence="1 2">
    <name type="scientific">Serratia symbiotica</name>
    <dbReference type="NCBI Taxonomy" id="138074"/>
    <lineage>
        <taxon>Bacteria</taxon>
        <taxon>Pseudomonadati</taxon>
        <taxon>Pseudomonadota</taxon>
        <taxon>Gammaproteobacteria</taxon>
        <taxon>Enterobacterales</taxon>
        <taxon>Yersiniaceae</taxon>
        <taxon>Serratia</taxon>
    </lineage>
</organism>
<dbReference type="InterPro" id="IPR035985">
    <property type="entry name" value="Ubiquitin-activating_enz"/>
</dbReference>
<dbReference type="Proteomes" id="UP000042738">
    <property type="component" value="Chromosome"/>
</dbReference>
<dbReference type="STRING" id="138074.SYMBAF_30043"/>
<dbReference type="GO" id="GO:0008641">
    <property type="term" value="F:ubiquitin-like modifier activating enzyme activity"/>
    <property type="evidence" value="ECO:0007669"/>
    <property type="project" value="InterPro"/>
</dbReference>
<reference evidence="1 2" key="1">
    <citation type="journal article" date="2014" name="Genome Announc.">
        <title>Whole-Genome Sequence of Serratia symbiotica Strain CWBI-2.3T, a Free-Living Symbiont of the Black Bean Aphid Aphis fabae.</title>
        <authorList>
            <person name="Foray V."/>
            <person name="Grigorescu A.S."/>
            <person name="Sabri A."/>
            <person name="Haubruge E."/>
            <person name="Lognay G."/>
            <person name="Francis F."/>
            <person name="Fauconnier M.L."/>
            <person name="Hance T."/>
            <person name="Thonart P."/>
        </authorList>
    </citation>
    <scope>NUCLEOTIDE SEQUENCE [LARGE SCALE GENOMIC DNA]</scope>
    <source>
        <strain evidence="1">CWBI-2.3</strain>
    </source>
</reference>
<dbReference type="Gene3D" id="3.40.50.720">
    <property type="entry name" value="NAD(P)-binding Rossmann-like Domain"/>
    <property type="match status" value="1"/>
</dbReference>
<keyword evidence="1" id="KW-0548">Nucleotidyltransferase</keyword>
<dbReference type="GeneID" id="93736929"/>
<sequence>MPPNLYLTYKGTTLNDIYSLGRYVIFQELGDTRLIGVGSKQTVIESQFMWQCIINLSELARRRPTLQKLREYDENSSNPGTLQFLLDNNFIIKDTDLISTSRYNRSLYYYQSIGLSPEDVETSLKKSRVTILGCGGIGNHIGAALATNGIGTINLVDGDHIELSNLTRQILFDENDIDARKVDVLAKRLRERNSHCRIHTFDTHINTIDDLKEIPESDIIIVSADSSGIVNLVNIFCVENKKTFINVGYMNDIAIWGPFVIPGETGCYACGSLRIGLIGKDKNLNSNEDRLRKLNQDFKSATFPPINATASALATSDIIRYLAGSKSISSLNKRIGFHDLTLKLETQDFSINEECIVCQNR</sequence>
<dbReference type="GO" id="GO:0004792">
    <property type="term" value="F:thiosulfate-cyanide sulfurtransferase activity"/>
    <property type="evidence" value="ECO:0007669"/>
    <property type="project" value="TreeGrafter"/>
</dbReference>
<dbReference type="GO" id="GO:0016779">
    <property type="term" value="F:nucleotidyltransferase activity"/>
    <property type="evidence" value="ECO:0007669"/>
    <property type="project" value="UniProtKB-KW"/>
</dbReference>
<dbReference type="EMBL" id="CP050855">
    <property type="protein sequence ID" value="QLH63277.1"/>
    <property type="molecule type" value="Genomic_DNA"/>
</dbReference>
<evidence type="ECO:0000313" key="2">
    <source>
        <dbReference type="Proteomes" id="UP000042738"/>
    </source>
</evidence>
<proteinExistence type="predicted"/>
<dbReference type="PANTHER" id="PTHR10953">
    <property type="entry name" value="UBIQUITIN-ACTIVATING ENZYME E1"/>
    <property type="match status" value="1"/>
</dbReference>
<dbReference type="RefSeq" id="WP_052447771.1">
    <property type="nucleotide sequence ID" value="NZ_CP050855.1"/>
</dbReference>